<feature type="compositionally biased region" description="Basic residues" evidence="1">
    <location>
        <begin position="382"/>
        <end position="391"/>
    </location>
</feature>
<gene>
    <name evidence="2" type="ORF">PECM_005354</name>
</gene>
<feature type="compositionally biased region" description="Polar residues" evidence="1">
    <location>
        <begin position="439"/>
        <end position="449"/>
    </location>
</feature>
<feature type="compositionally biased region" description="Acidic residues" evidence="1">
    <location>
        <begin position="305"/>
        <end position="316"/>
    </location>
</feature>
<protein>
    <recommendedName>
        <fullName evidence="4">Mis18 domain-containing protein</fullName>
    </recommendedName>
</protein>
<dbReference type="EMBL" id="WIWV01000038">
    <property type="protein sequence ID" value="KAF7716591.1"/>
    <property type="molecule type" value="Genomic_DNA"/>
</dbReference>
<dbReference type="OrthoDB" id="4187489at2759"/>
<organism evidence="2 3">
    <name type="scientific">Penicillium ucsense</name>
    <dbReference type="NCBI Taxonomy" id="2839758"/>
    <lineage>
        <taxon>Eukaryota</taxon>
        <taxon>Fungi</taxon>
        <taxon>Dikarya</taxon>
        <taxon>Ascomycota</taxon>
        <taxon>Pezizomycotina</taxon>
        <taxon>Eurotiomycetes</taxon>
        <taxon>Eurotiomycetidae</taxon>
        <taxon>Eurotiales</taxon>
        <taxon>Aspergillaceae</taxon>
        <taxon>Penicillium</taxon>
    </lineage>
</organism>
<proteinExistence type="predicted"/>
<dbReference type="AlphaFoldDB" id="A0A8J8WHB7"/>
<comment type="caution">
    <text evidence="2">The sequence shown here is derived from an EMBL/GenBank/DDBJ whole genome shotgun (WGS) entry which is preliminary data.</text>
</comment>
<evidence type="ECO:0008006" key="4">
    <source>
        <dbReference type="Google" id="ProtNLM"/>
    </source>
</evidence>
<feature type="compositionally biased region" description="Polar residues" evidence="1">
    <location>
        <begin position="407"/>
        <end position="425"/>
    </location>
</feature>
<evidence type="ECO:0000313" key="2">
    <source>
        <dbReference type="EMBL" id="KAF7716591.1"/>
    </source>
</evidence>
<reference evidence="2" key="1">
    <citation type="journal article" date="2020" name="Front. Microbiol.">
        <title>Gene regulatory networks of Penicillium echinulatum 2HH and Penicillium oxalicum 114-2 inferred by a computational biology approach.</title>
        <authorList>
            <person name="Lenz A.R."/>
            <person name="Galan-Vasquez E."/>
            <person name="Balbinot E."/>
            <person name="De Abreu F.P."/>
            <person name="De Oliveira N.S."/>
            <person name="Da Rosa L.O."/>
            <person name="De Avila E Silva S."/>
            <person name="Camassola M."/>
            <person name="Dillon A.J.P."/>
            <person name="Perez-Rueda E."/>
        </authorList>
    </citation>
    <scope>NUCLEOTIDE SEQUENCE</scope>
    <source>
        <strain evidence="2">S1M29</strain>
    </source>
</reference>
<name>A0A8J8WHB7_9EURO</name>
<feature type="compositionally biased region" description="Polar residues" evidence="1">
    <location>
        <begin position="334"/>
        <end position="361"/>
    </location>
</feature>
<evidence type="ECO:0000313" key="3">
    <source>
        <dbReference type="Proteomes" id="UP000631181"/>
    </source>
</evidence>
<dbReference type="Proteomes" id="UP000631181">
    <property type="component" value="Unassembled WGS sequence"/>
</dbReference>
<evidence type="ECO:0000256" key="1">
    <source>
        <dbReference type="SAM" id="MobiDB-lite"/>
    </source>
</evidence>
<accession>A0A8J8WHB7</accession>
<sequence>MNLSLLERPAILCQCLRCSSSLAVLENEWGRLSGIYAVPTAWLSVNLQRISVADEQKTIPQTSEMSMFRGCFAQEVSCKLCQQKLAIICELHDRPHVLWKMSKVSFRDIVTMRTAEPLFKDGALDTLFHPAKSVAESLQQSKHDNALVPAGSQDTLLMDPSLHRQMQHHGRSIDQISNSVNNLHDTMADLKHSFTSLRIELNDPNRAFSENNSTRTPEFEMIATVLKELKSKSDENEKMRLEMETLKLKNRMIEARKPAKPENPPPVLTLTRPTDLQSPGPHQAGKKRAWPDAFSAVRAPTVADSFDEDDMADDLPLENRSNEHSHDPSLPAACNSSARPAESQPQYELSQTSENNTNNPEKSSRPKRQRLNPRNDKEAPKTSKRPGRPRKSNVIEDNVEATAVLPISTTMETATQLPSASSTSEPPNPRERKLRRSARSQSFGPSATATHGEDATNPTFPSEGRGTAQETSTDTPEQMGTSSAVDVDATNHDSTMMTEAAREFEKEKLRAKILARDAQIRRVMEQEEAMDTHEAQ</sequence>
<feature type="region of interest" description="Disordered" evidence="1">
    <location>
        <begin position="254"/>
        <end position="492"/>
    </location>
</feature>
<keyword evidence="3" id="KW-1185">Reference proteome</keyword>
<feature type="compositionally biased region" description="Polar residues" evidence="1">
    <location>
        <begin position="468"/>
        <end position="484"/>
    </location>
</feature>